<comment type="caution">
    <text evidence="1">The sequence shown here is derived from an EMBL/GenBank/DDBJ whole genome shotgun (WGS) entry which is preliminary data.</text>
</comment>
<reference evidence="1 2" key="1">
    <citation type="journal article" date="2018" name="Biotechnol. Adv.">
        <title>Improved genomic resources and new bioinformatic workflow for the carcinogenic parasite Clonorchis sinensis: Biotechnological implications.</title>
        <authorList>
            <person name="Wang D."/>
            <person name="Korhonen P.K."/>
            <person name="Gasser R.B."/>
            <person name="Young N.D."/>
        </authorList>
    </citation>
    <scope>NUCLEOTIDE SEQUENCE [LARGE SCALE GENOMIC DNA]</scope>
    <source>
        <strain evidence="1">Cs-k2</strain>
    </source>
</reference>
<accession>A0A3R7F9A7</accession>
<proteinExistence type="predicted"/>
<gene>
    <name evidence="1" type="ORF">CSKR_108565</name>
</gene>
<sequence length="67" mass="7682">MHYYSDDQCQQHPCFGRGHDLFIPKVGCAVIFALQFVSCFMVIAGNRFKHLVQHVLLTRDLAVQETT</sequence>
<evidence type="ECO:0000313" key="1">
    <source>
        <dbReference type="EMBL" id="KAG5449501.1"/>
    </source>
</evidence>
<reference evidence="1 2" key="2">
    <citation type="journal article" date="2021" name="Genomics">
        <title>High-quality reference genome for Clonorchis sinensis.</title>
        <authorList>
            <person name="Young N.D."/>
            <person name="Stroehlein A.J."/>
            <person name="Kinkar L."/>
            <person name="Wang T."/>
            <person name="Sohn W.M."/>
            <person name="Chang B.C.H."/>
            <person name="Kaur P."/>
            <person name="Weisz D."/>
            <person name="Dudchenko O."/>
            <person name="Aiden E.L."/>
            <person name="Korhonen P.K."/>
            <person name="Gasser R.B."/>
        </authorList>
    </citation>
    <scope>NUCLEOTIDE SEQUENCE [LARGE SCALE GENOMIC DNA]</scope>
    <source>
        <strain evidence="1">Cs-k2</strain>
    </source>
</reference>
<dbReference type="AlphaFoldDB" id="A0A3R7F9A7"/>
<evidence type="ECO:0000313" key="2">
    <source>
        <dbReference type="Proteomes" id="UP000286415"/>
    </source>
</evidence>
<keyword evidence="2" id="KW-1185">Reference proteome</keyword>
<dbReference type="InParanoid" id="A0A3R7F9A7"/>
<dbReference type="Proteomes" id="UP000286415">
    <property type="component" value="Unassembled WGS sequence"/>
</dbReference>
<organism evidence="1 2">
    <name type="scientific">Clonorchis sinensis</name>
    <name type="common">Chinese liver fluke</name>
    <dbReference type="NCBI Taxonomy" id="79923"/>
    <lineage>
        <taxon>Eukaryota</taxon>
        <taxon>Metazoa</taxon>
        <taxon>Spiralia</taxon>
        <taxon>Lophotrochozoa</taxon>
        <taxon>Platyhelminthes</taxon>
        <taxon>Trematoda</taxon>
        <taxon>Digenea</taxon>
        <taxon>Opisthorchiida</taxon>
        <taxon>Opisthorchiata</taxon>
        <taxon>Opisthorchiidae</taxon>
        <taxon>Clonorchis</taxon>
    </lineage>
</organism>
<name>A0A3R7F9A7_CLOSI</name>
<dbReference type="EMBL" id="NIRI02000042">
    <property type="protein sequence ID" value="KAG5449501.1"/>
    <property type="molecule type" value="Genomic_DNA"/>
</dbReference>
<protein>
    <submittedName>
        <fullName evidence="1">Uncharacterized protein</fullName>
    </submittedName>
</protein>